<sequence length="202" mass="23216">LPLVIREMIISNLLVRDVLIKVCQASPVFRHKLNTNKLLKTWGALHKELDYSIFNHILVLVKIKEPIPAFEDTDSMGCPSKYLPYPLFTSEQHLIFEMYAVNQRMAKCCALRPPLVPLYRTKYPNFFVGRFSDFLAKSFGEHGEHLPAMMPSIGSGMRRRIFYILLAIKTMNQCPSAFVTSPSESAKQPSIREEHLHRLGRI</sequence>
<protein>
    <submittedName>
        <fullName evidence="2">Uncharacterized protein</fullName>
    </submittedName>
</protein>
<dbReference type="OMA" id="RMAKCCA"/>
<feature type="compositionally biased region" description="Basic and acidic residues" evidence="1">
    <location>
        <begin position="190"/>
        <end position="202"/>
    </location>
</feature>
<dbReference type="AlphaFoldDB" id="N4TWH4"/>
<dbReference type="VEuPathDB" id="FungiDB:FOC1_g10006991"/>
<proteinExistence type="predicted"/>
<accession>N4TWH4</accession>
<evidence type="ECO:0000313" key="3">
    <source>
        <dbReference type="Proteomes" id="UP000016928"/>
    </source>
</evidence>
<organism evidence="2 3">
    <name type="scientific">Fusarium oxysporum f. sp. cubense (strain race 1)</name>
    <name type="common">Panama disease fungus</name>
    <dbReference type="NCBI Taxonomy" id="1229664"/>
    <lineage>
        <taxon>Eukaryota</taxon>
        <taxon>Fungi</taxon>
        <taxon>Dikarya</taxon>
        <taxon>Ascomycota</taxon>
        <taxon>Pezizomycotina</taxon>
        <taxon>Sordariomycetes</taxon>
        <taxon>Hypocreomycetidae</taxon>
        <taxon>Hypocreales</taxon>
        <taxon>Nectriaceae</taxon>
        <taxon>Fusarium</taxon>
        <taxon>Fusarium oxysporum species complex</taxon>
    </lineage>
</organism>
<dbReference type="HOGENOM" id="CLU_091409_0_0_1"/>
<dbReference type="EMBL" id="KB730325">
    <property type="protein sequence ID" value="ENH67219.1"/>
    <property type="molecule type" value="Genomic_DNA"/>
</dbReference>
<feature type="compositionally biased region" description="Polar residues" evidence="1">
    <location>
        <begin position="179"/>
        <end position="188"/>
    </location>
</feature>
<reference evidence="3" key="1">
    <citation type="submission" date="2012-09" db="EMBL/GenBank/DDBJ databases">
        <title>Genome sequencing and comparative transcriptomics of race 1 and race 4 of banana pathogen: Fusarium oxysporum f. sp. cubense.</title>
        <authorList>
            <person name="Fang X."/>
            <person name="Huang J."/>
        </authorList>
    </citation>
    <scope>NUCLEOTIDE SEQUENCE [LARGE SCALE GENOMIC DNA]</scope>
    <source>
        <strain evidence="3">race 1</strain>
    </source>
</reference>
<feature type="region of interest" description="Disordered" evidence="1">
    <location>
        <begin position="179"/>
        <end position="202"/>
    </location>
</feature>
<dbReference type="Proteomes" id="UP000016928">
    <property type="component" value="Unassembled WGS sequence"/>
</dbReference>
<name>N4TWH4_FUSC1</name>
<feature type="non-terminal residue" evidence="2">
    <location>
        <position position="1"/>
    </location>
</feature>
<dbReference type="OrthoDB" id="5064571at2759"/>
<evidence type="ECO:0000313" key="2">
    <source>
        <dbReference type="EMBL" id="ENH67219.1"/>
    </source>
</evidence>
<reference evidence="3" key="2">
    <citation type="journal article" date="2014" name="PLoS ONE">
        <title>Genome and Transcriptome Analysis of the Fungal Pathogen Fusarium oxysporum f. sp. cubense Causing Banana Vascular Wilt Disease.</title>
        <authorList>
            <person name="Guo L."/>
            <person name="Han L."/>
            <person name="Yang L."/>
            <person name="Zeng H."/>
            <person name="Fan D."/>
            <person name="Zhu Y."/>
            <person name="Feng Y."/>
            <person name="Wang G."/>
            <person name="Peng C."/>
            <person name="Jiang X."/>
            <person name="Zhou D."/>
            <person name="Ni P."/>
            <person name="Liang C."/>
            <person name="Liu L."/>
            <person name="Wang J."/>
            <person name="Mao C."/>
            <person name="Fang X."/>
            <person name="Peng M."/>
            <person name="Huang J."/>
        </authorList>
    </citation>
    <scope>NUCLEOTIDE SEQUENCE [LARGE SCALE GENOMIC DNA]</scope>
    <source>
        <strain evidence="3">race 1</strain>
    </source>
</reference>
<evidence type="ECO:0000256" key="1">
    <source>
        <dbReference type="SAM" id="MobiDB-lite"/>
    </source>
</evidence>
<gene>
    <name evidence="2" type="ORF">FOC1_g10006991</name>
</gene>